<evidence type="ECO:0000313" key="2">
    <source>
        <dbReference type="EMBL" id="SBT02846.1"/>
    </source>
</evidence>
<accession>A0A1A8XCB5</accession>
<reference evidence="3" key="1">
    <citation type="submission" date="2016-05" db="EMBL/GenBank/DDBJ databases">
        <authorList>
            <person name="Naeem Raeece"/>
        </authorList>
    </citation>
    <scope>NUCLEOTIDE SEQUENCE [LARGE SCALE GENOMIC DNA]</scope>
</reference>
<dbReference type="Proteomes" id="UP000078546">
    <property type="component" value="Unassembled WGS sequence"/>
</dbReference>
<proteinExistence type="predicted"/>
<feature type="compositionally biased region" description="Low complexity" evidence="1">
    <location>
        <begin position="108"/>
        <end position="122"/>
    </location>
</feature>
<dbReference type="AlphaFoldDB" id="A0A1A8XCB5"/>
<organism evidence="2 3">
    <name type="scientific">Plasmodium ovale curtisi</name>
    <dbReference type="NCBI Taxonomy" id="864141"/>
    <lineage>
        <taxon>Eukaryota</taxon>
        <taxon>Sar</taxon>
        <taxon>Alveolata</taxon>
        <taxon>Apicomplexa</taxon>
        <taxon>Aconoidasida</taxon>
        <taxon>Haemosporida</taxon>
        <taxon>Plasmodiidae</taxon>
        <taxon>Plasmodium</taxon>
        <taxon>Plasmodium (Plasmodium)</taxon>
    </lineage>
</organism>
<sequence length="244" mass="28554">KHVFPVKKSEEFKRWRYQNLEIQRKNQIKEAFSNEELNMFGENIVGGYTSSEKGTTFCRKKNKVKEKDKLSIHDDEKCMSKKLKEGHSPTDQSYEYIESNETPKKKNNCNGRSRNRRNNGSSDGMGIGKIKGRNDKMDDHINLIKKKVHYTGIYGYDRNNDKEKKPSSAYCDDIFLPSKKHFTIQPLKMKYNYLISPPKNQRSYTTNTKKILTSKNALPLFDIEGELWYPKSEKKKFVPSFGNE</sequence>
<protein>
    <submittedName>
        <fullName evidence="2">Uncharacterized protein</fullName>
    </submittedName>
</protein>
<feature type="region of interest" description="Disordered" evidence="1">
    <location>
        <begin position="80"/>
        <end position="132"/>
    </location>
</feature>
<name>A0A1A8XCB5_PLAOA</name>
<feature type="non-terminal residue" evidence="2">
    <location>
        <position position="1"/>
    </location>
</feature>
<evidence type="ECO:0000313" key="3">
    <source>
        <dbReference type="Proteomes" id="UP000078546"/>
    </source>
</evidence>
<evidence type="ECO:0000256" key="1">
    <source>
        <dbReference type="SAM" id="MobiDB-lite"/>
    </source>
</evidence>
<dbReference type="EMBL" id="FLQV01003803">
    <property type="protein sequence ID" value="SBT02846.1"/>
    <property type="molecule type" value="Genomic_DNA"/>
</dbReference>
<gene>
    <name evidence="2" type="ORF">POVCU1_081410</name>
</gene>